<feature type="compositionally biased region" description="Basic and acidic residues" evidence="1">
    <location>
        <begin position="727"/>
        <end position="738"/>
    </location>
</feature>
<dbReference type="Pfam" id="PF18821">
    <property type="entry name" value="LPD7"/>
    <property type="match status" value="1"/>
</dbReference>
<feature type="region of interest" description="Disordered" evidence="1">
    <location>
        <begin position="549"/>
        <end position="601"/>
    </location>
</feature>
<feature type="compositionally biased region" description="Basic and acidic residues" evidence="1">
    <location>
        <begin position="586"/>
        <end position="601"/>
    </location>
</feature>
<evidence type="ECO:0000259" key="3">
    <source>
        <dbReference type="Pfam" id="PF18821"/>
    </source>
</evidence>
<feature type="compositionally biased region" description="Basic and acidic residues" evidence="1">
    <location>
        <begin position="698"/>
        <end position="713"/>
    </location>
</feature>
<evidence type="ECO:0000259" key="2">
    <source>
        <dbReference type="Pfam" id="PF03432"/>
    </source>
</evidence>
<dbReference type="InterPro" id="IPR005094">
    <property type="entry name" value="Endonuclease_MobA/VirD2"/>
</dbReference>
<feature type="region of interest" description="Disordered" evidence="1">
    <location>
        <begin position="692"/>
        <end position="759"/>
    </location>
</feature>
<evidence type="ECO:0000256" key="1">
    <source>
        <dbReference type="SAM" id="MobiDB-lite"/>
    </source>
</evidence>
<feature type="region of interest" description="Disordered" evidence="1">
    <location>
        <begin position="13"/>
        <end position="44"/>
    </location>
</feature>
<name>A0A543K513_9RHOB</name>
<evidence type="ECO:0000313" key="4">
    <source>
        <dbReference type="EMBL" id="TQM90160.1"/>
    </source>
</evidence>
<proteinExistence type="predicted"/>
<organism evidence="4 5">
    <name type="scientific">Roseinatronobacter monicus</name>
    <dbReference type="NCBI Taxonomy" id="393481"/>
    <lineage>
        <taxon>Bacteria</taxon>
        <taxon>Pseudomonadati</taxon>
        <taxon>Pseudomonadota</taxon>
        <taxon>Alphaproteobacteria</taxon>
        <taxon>Rhodobacterales</taxon>
        <taxon>Paracoccaceae</taxon>
        <taxon>Roseinatronobacter</taxon>
    </lineage>
</organism>
<feature type="domain" description="Large polyvalent protein-associated" evidence="3">
    <location>
        <begin position="614"/>
        <end position="705"/>
    </location>
</feature>
<comment type="caution">
    <text evidence="4">The sequence shown here is derived from an EMBL/GenBank/DDBJ whole genome shotgun (WGS) entry which is preliminary data.</text>
</comment>
<accession>A0A543K513</accession>
<keyword evidence="5" id="KW-1185">Reference proteome</keyword>
<dbReference type="AlphaFoldDB" id="A0A543K513"/>
<reference evidence="4 5" key="1">
    <citation type="submission" date="2019-06" db="EMBL/GenBank/DDBJ databases">
        <title>Genomic Encyclopedia of Archaeal and Bacterial Type Strains, Phase II (KMG-II): from individual species to whole genera.</title>
        <authorList>
            <person name="Goeker M."/>
        </authorList>
    </citation>
    <scope>NUCLEOTIDE SEQUENCE [LARGE SCALE GENOMIC DNA]</scope>
    <source>
        <strain evidence="4 5">DSM 18423</strain>
    </source>
</reference>
<protein>
    <submittedName>
        <fullName evidence="4">Relaxase/mobilization nuclease-like protein</fullName>
    </submittedName>
</protein>
<gene>
    <name evidence="4" type="ORF">BD293_4086</name>
</gene>
<dbReference type="Pfam" id="PF03432">
    <property type="entry name" value="Relaxase"/>
    <property type="match status" value="1"/>
</dbReference>
<feature type="compositionally biased region" description="Low complexity" evidence="1">
    <location>
        <begin position="576"/>
        <end position="585"/>
    </location>
</feature>
<dbReference type="InterPro" id="IPR040677">
    <property type="entry name" value="LPD7"/>
</dbReference>
<dbReference type="Gene3D" id="3.30.930.30">
    <property type="match status" value="1"/>
</dbReference>
<dbReference type="EMBL" id="VFPT01000003">
    <property type="protein sequence ID" value="TQM90160.1"/>
    <property type="molecule type" value="Genomic_DNA"/>
</dbReference>
<sequence length="980" mass="105472">MSARPDAVTAAMGTLFDEGWTRGPGGRGDEPAPKSFGRRGGGTRSYQHMARAAAGNRAVVVKLVRGGGCHDSRQLGNQLEYLTGKADRVFDSMGTYEQRGPLSGDEAREAALRWSAGWAGMTSAGQTAHLILSFPQDTDSRDVQAITARFCERFFEGQFDYIAATHSDRAHPHAHIVVNRRGEDGRLFTLRQGTEHSYETYKDALVELGQAHGVALEATSRLQRGILHRAPTDAEYRRGRTADRPRMGADLDYARGQIARHAESYSALAAHARGIEAIDHSRFTRGEIASYTRLSDLAQNLQRAAADLGAGRSLQSQNYGAIPMYQQERFTQALQRLDTVVAEAEDRIAAAAPGERPREEARLSDALSKLDALLPAEARDQELAGAPSEEGIYAKQNAAIAMEHVARVGEGRIRGAAEGSGISGDAIMARLREGAPNSALEQQWLLDDLRSVAAHHGFDLSKQGDLDRALEEVDRVHDRIGEDVGLDLTPAQREAIEEKTSRNIQDAIADMRRAGFDRAGVSSRSFDIEDQARAEAKAEVLGVARTAPVAPAEVSPQAQPPERAGGEATDQPMPTAAQAAAGDLAGEAKADSIAPARRDLDPLDTPASYYDRFVVTKQGDVQEFYRHYDDARAAIVDTGDTLSTKAADKATALDMVNLAAHRGWGSMKVTGPEDFRREMWIEGAAKGIKVEGYTPNARDLEESARRSDMERPRSLQRTDGPVPATADRGRDATRDLSRDPAGSSAPTTSGDRIDYSQGVRGTILAQGTRPYLDRPGAAESPYVRLQLPSGRSHDVWGVGVAKALTDQGVKTGDTVTLSSTRSEPVTIKTRDPVTNELVEKQGSRRAWEVQDIQRGTGTATGTTTGTTAGTGTIAATAAAAGVLIAAKSDLARLPAPTDAARAEAYREAVEERLTPDEIARLKQGDISGLEGVGSREDQLSVAREYLKAEGNSQPALKQVTEDWFDERAANAAQDRGVGHD</sequence>
<evidence type="ECO:0000313" key="5">
    <source>
        <dbReference type="Proteomes" id="UP000320582"/>
    </source>
</evidence>
<dbReference type="RefSeq" id="WP_170207246.1">
    <property type="nucleotide sequence ID" value="NZ_VFPT01000003.1"/>
</dbReference>
<feature type="domain" description="MobA/VirD2-like nuclease" evidence="2">
    <location>
        <begin position="124"/>
        <end position="213"/>
    </location>
</feature>
<dbReference type="Proteomes" id="UP000320582">
    <property type="component" value="Unassembled WGS sequence"/>
</dbReference>